<dbReference type="AlphaFoldDB" id="K3W8Z3"/>
<name>K3W8Z3_GLOUD</name>
<sequence length="191" mass="22340">MQLKCDEDGSFYMENLYSSVLPYDFLHIDRVLWYCKLTEELRARQHKSYKVYQSSNDIIWIKMVNTIQLSETQRTTFTVRYVLKRYIQNHRVIAVWEAVVDTEGAGSMRFNEKGWSLLRPIRVCLPNATGPLSIKQSCIRTTPVIQGSLLEKDLVAGTVAYLLIRSHRQFMQLMRQIANDLLVMQFDNLVL</sequence>
<evidence type="ECO:0008006" key="3">
    <source>
        <dbReference type="Google" id="ProtNLM"/>
    </source>
</evidence>
<proteinExistence type="predicted"/>
<dbReference type="EnsemblProtists" id="PYU1_T001434">
    <property type="protein sequence ID" value="PYU1_T001434"/>
    <property type="gene ID" value="PYU1_G001434"/>
</dbReference>
<dbReference type="VEuPathDB" id="FungiDB:PYU1_G001434"/>
<protein>
    <recommendedName>
        <fullName evidence="3">START domain-containing protein</fullName>
    </recommendedName>
</protein>
<reference evidence="2" key="1">
    <citation type="journal article" date="2010" name="Genome Biol.">
        <title>Genome sequence of the necrotrophic plant pathogen Pythium ultimum reveals original pathogenicity mechanisms and effector repertoire.</title>
        <authorList>
            <person name="Levesque C.A."/>
            <person name="Brouwer H."/>
            <person name="Cano L."/>
            <person name="Hamilton J.P."/>
            <person name="Holt C."/>
            <person name="Huitema E."/>
            <person name="Raffaele S."/>
            <person name="Robideau G.P."/>
            <person name="Thines M."/>
            <person name="Win J."/>
            <person name="Zerillo M.M."/>
            <person name="Beakes G.W."/>
            <person name="Boore J.L."/>
            <person name="Busam D."/>
            <person name="Dumas B."/>
            <person name="Ferriera S."/>
            <person name="Fuerstenberg S.I."/>
            <person name="Gachon C.M."/>
            <person name="Gaulin E."/>
            <person name="Govers F."/>
            <person name="Grenville-Briggs L."/>
            <person name="Horner N."/>
            <person name="Hostetler J."/>
            <person name="Jiang R.H."/>
            <person name="Johnson J."/>
            <person name="Krajaejun T."/>
            <person name="Lin H."/>
            <person name="Meijer H.J."/>
            <person name="Moore B."/>
            <person name="Morris P."/>
            <person name="Phuntmart V."/>
            <person name="Puiu D."/>
            <person name="Shetty J."/>
            <person name="Stajich J.E."/>
            <person name="Tripathy S."/>
            <person name="Wawra S."/>
            <person name="van West P."/>
            <person name="Whitty B.R."/>
            <person name="Coutinho P.M."/>
            <person name="Henrissat B."/>
            <person name="Martin F."/>
            <person name="Thomas P.D."/>
            <person name="Tyler B.M."/>
            <person name="De Vries R.P."/>
            <person name="Kamoun S."/>
            <person name="Yandell M."/>
            <person name="Tisserat N."/>
            <person name="Buell C.R."/>
        </authorList>
    </citation>
    <scope>NUCLEOTIDE SEQUENCE</scope>
    <source>
        <strain evidence="2">DAOM:BR144</strain>
    </source>
</reference>
<dbReference type="EMBL" id="GL376626">
    <property type="status" value="NOT_ANNOTATED_CDS"/>
    <property type="molecule type" value="Genomic_DNA"/>
</dbReference>
<reference evidence="1" key="3">
    <citation type="submission" date="2015-02" db="UniProtKB">
        <authorList>
            <consortium name="EnsemblProtists"/>
        </authorList>
    </citation>
    <scope>IDENTIFICATION</scope>
    <source>
        <strain evidence="1">DAOM BR144</strain>
    </source>
</reference>
<accession>K3W8Z3</accession>
<dbReference type="InParanoid" id="K3W8Z3"/>
<dbReference type="Proteomes" id="UP000019132">
    <property type="component" value="Unassembled WGS sequence"/>
</dbReference>
<reference evidence="2" key="2">
    <citation type="submission" date="2010-04" db="EMBL/GenBank/DDBJ databases">
        <authorList>
            <person name="Buell R."/>
            <person name="Hamilton J."/>
            <person name="Hostetler J."/>
        </authorList>
    </citation>
    <scope>NUCLEOTIDE SEQUENCE [LARGE SCALE GENOMIC DNA]</scope>
    <source>
        <strain evidence="2">DAOM:BR144</strain>
    </source>
</reference>
<dbReference type="HOGENOM" id="CLU_096665_0_0_1"/>
<keyword evidence="2" id="KW-1185">Reference proteome</keyword>
<evidence type="ECO:0000313" key="1">
    <source>
        <dbReference type="EnsemblProtists" id="PYU1_T001434"/>
    </source>
</evidence>
<evidence type="ECO:0000313" key="2">
    <source>
        <dbReference type="Proteomes" id="UP000019132"/>
    </source>
</evidence>
<organism evidence="1 2">
    <name type="scientific">Globisporangium ultimum (strain ATCC 200006 / CBS 805.95 / DAOM BR144)</name>
    <name type="common">Pythium ultimum</name>
    <dbReference type="NCBI Taxonomy" id="431595"/>
    <lineage>
        <taxon>Eukaryota</taxon>
        <taxon>Sar</taxon>
        <taxon>Stramenopiles</taxon>
        <taxon>Oomycota</taxon>
        <taxon>Peronosporomycetes</taxon>
        <taxon>Pythiales</taxon>
        <taxon>Pythiaceae</taxon>
        <taxon>Globisporangium</taxon>
    </lineage>
</organism>